<dbReference type="GO" id="GO:0005737">
    <property type="term" value="C:cytoplasm"/>
    <property type="evidence" value="ECO:0007669"/>
    <property type="project" value="UniProtKB-SubCell"/>
</dbReference>
<feature type="site" description="Interaction with tRNA" evidence="9">
    <location>
        <position position="120"/>
    </location>
</feature>
<protein>
    <recommendedName>
        <fullName evidence="9">tRNA-specific 2-thiouridylase MnmA</fullName>
        <ecNumber evidence="9">2.8.1.13</ecNumber>
    </recommendedName>
</protein>
<evidence type="ECO:0000313" key="13">
    <source>
        <dbReference type="Proteomes" id="UP000823641"/>
    </source>
</evidence>
<accession>A0A9D9HSH4</accession>
<feature type="active site" description="Nucleophile" evidence="9">
    <location>
        <position position="95"/>
    </location>
</feature>
<feature type="binding site" evidence="9">
    <location>
        <begin position="10"/>
        <end position="17"/>
    </location>
    <ligand>
        <name>ATP</name>
        <dbReference type="ChEBI" id="CHEBI:30616"/>
    </ligand>
</feature>
<dbReference type="HAMAP" id="MF_00144">
    <property type="entry name" value="tRNA_thiouridyl_MnmA"/>
    <property type="match status" value="1"/>
</dbReference>
<dbReference type="EMBL" id="JADIMG010000006">
    <property type="protein sequence ID" value="MBO8458919.1"/>
    <property type="molecule type" value="Genomic_DNA"/>
</dbReference>
<dbReference type="Pfam" id="PF03054">
    <property type="entry name" value="tRNA_Me_trans"/>
    <property type="match status" value="1"/>
</dbReference>
<keyword evidence="2 9" id="KW-0808">Transferase</keyword>
<dbReference type="NCBIfam" id="TIGR00420">
    <property type="entry name" value="trmU"/>
    <property type="match status" value="1"/>
</dbReference>
<dbReference type="AlphaFoldDB" id="A0A9D9HSH4"/>
<evidence type="ECO:0000259" key="11">
    <source>
        <dbReference type="Pfam" id="PF20259"/>
    </source>
</evidence>
<keyword evidence="9" id="KW-0963">Cytoplasm</keyword>
<feature type="region of interest" description="Interaction with tRNA" evidence="9">
    <location>
        <begin position="299"/>
        <end position="300"/>
    </location>
</feature>
<feature type="disulfide bond" description="Alternate" evidence="9">
    <location>
        <begin position="95"/>
        <end position="192"/>
    </location>
</feature>
<dbReference type="EC" id="2.8.1.13" evidence="9"/>
<evidence type="ECO:0000256" key="4">
    <source>
        <dbReference type="ARBA" id="ARBA00022741"/>
    </source>
</evidence>
<dbReference type="CDD" id="cd01998">
    <property type="entry name" value="MnmA_TRMU-like"/>
    <property type="match status" value="1"/>
</dbReference>
<evidence type="ECO:0000256" key="6">
    <source>
        <dbReference type="ARBA" id="ARBA00022884"/>
    </source>
</evidence>
<reference evidence="12" key="1">
    <citation type="submission" date="2020-10" db="EMBL/GenBank/DDBJ databases">
        <authorList>
            <person name="Gilroy R."/>
        </authorList>
    </citation>
    <scope>NUCLEOTIDE SEQUENCE</scope>
    <source>
        <strain evidence="12">G3-3990</strain>
    </source>
</reference>
<feature type="domain" description="tRNA-specific 2-thiouridylase MnmA-like central" evidence="11">
    <location>
        <begin position="208"/>
        <end position="266"/>
    </location>
</feature>
<evidence type="ECO:0000313" key="12">
    <source>
        <dbReference type="EMBL" id="MBO8458919.1"/>
    </source>
</evidence>
<feature type="domain" description="tRNA-specific 2-thiouridylase MnmA-like C-terminal" evidence="10">
    <location>
        <begin position="276"/>
        <end position="348"/>
    </location>
</feature>
<sequence>MNSCKRVLLGMSGGTDSSVAAILLREQGYEVVGVTFRFLPTEAMDVAIKLAASVAARLQIEHYVVDAVEAFSVEVIDYFMEEYMKGRTPFPCTRCNERMKWPLLFGYASKLNCDYVSTGHYVRIVSEDGSSLLAMGKDKDKDQSFFLWPLLDWPLQRILFPLGEMSKDEVKACAEKKGLRQVSKQKESIGLCFCPNDYRPYLSKILVERKREIASGYFFDEKGKIVGVHRGYPFYTVGQRRGLGLQLNSAIYVKEIEPETNKVILAPHSSLYKKDFKVRAVRFPYRHYMGDKRLWVRIRYRKQYTPCMLEWLEGDSMKVILDEPLDAIAPGQTAVFYCDDMVVGGGYIE</sequence>
<keyword evidence="7 9" id="KW-1015">Disulfide bond</keyword>
<dbReference type="InterPro" id="IPR004506">
    <property type="entry name" value="MnmA-like"/>
</dbReference>
<reference evidence="12" key="2">
    <citation type="journal article" date="2021" name="PeerJ">
        <title>Extensive microbial diversity within the chicken gut microbiome revealed by metagenomics and culture.</title>
        <authorList>
            <person name="Gilroy R."/>
            <person name="Ravi A."/>
            <person name="Getino M."/>
            <person name="Pursley I."/>
            <person name="Horton D.L."/>
            <person name="Alikhan N.F."/>
            <person name="Baker D."/>
            <person name="Gharbi K."/>
            <person name="Hall N."/>
            <person name="Watson M."/>
            <person name="Adriaenssens E.M."/>
            <person name="Foster-Nyarko E."/>
            <person name="Jarju S."/>
            <person name="Secka A."/>
            <person name="Antonio M."/>
            <person name="Oren A."/>
            <person name="Chaudhuri R.R."/>
            <person name="La Ragione R."/>
            <person name="Hildebrand F."/>
            <person name="Pallen M.J."/>
        </authorList>
    </citation>
    <scope>NUCLEOTIDE SEQUENCE</scope>
    <source>
        <strain evidence="12">G3-3990</strain>
    </source>
</reference>
<dbReference type="Proteomes" id="UP000823641">
    <property type="component" value="Unassembled WGS sequence"/>
</dbReference>
<dbReference type="Gene3D" id="2.40.30.10">
    <property type="entry name" value="Translation factors"/>
    <property type="match status" value="1"/>
</dbReference>
<dbReference type="GO" id="GO:0103016">
    <property type="term" value="F:tRNA-uridine 2-sulfurtransferase activity"/>
    <property type="evidence" value="ECO:0007669"/>
    <property type="project" value="UniProtKB-EC"/>
</dbReference>
<dbReference type="NCBIfam" id="NF011259">
    <property type="entry name" value="PRK14665.1"/>
    <property type="match status" value="1"/>
</dbReference>
<dbReference type="NCBIfam" id="NF001138">
    <property type="entry name" value="PRK00143.1"/>
    <property type="match status" value="1"/>
</dbReference>
<feature type="site" description="Interaction with tRNA" evidence="9">
    <location>
        <position position="332"/>
    </location>
</feature>
<name>A0A9D9HSH4_9BACT</name>
<dbReference type="InterPro" id="IPR023382">
    <property type="entry name" value="MnmA-like_central_sf"/>
</dbReference>
<dbReference type="PANTHER" id="PTHR11933:SF5">
    <property type="entry name" value="MITOCHONDRIAL TRNA-SPECIFIC 2-THIOURIDYLASE 1"/>
    <property type="match status" value="1"/>
</dbReference>
<dbReference type="Pfam" id="PF20259">
    <property type="entry name" value="tRNA_Me_trans_M"/>
    <property type="match status" value="1"/>
</dbReference>
<feature type="binding site" evidence="9">
    <location>
        <position position="36"/>
    </location>
    <ligand>
        <name>ATP</name>
        <dbReference type="ChEBI" id="CHEBI:30616"/>
    </ligand>
</feature>
<dbReference type="Gene3D" id="2.30.30.280">
    <property type="entry name" value="Adenine nucleotide alpha hydrolases-like domains"/>
    <property type="match status" value="1"/>
</dbReference>
<dbReference type="InterPro" id="IPR046884">
    <property type="entry name" value="MnmA-like_central"/>
</dbReference>
<evidence type="ECO:0000256" key="7">
    <source>
        <dbReference type="ARBA" id="ARBA00023157"/>
    </source>
</evidence>
<evidence type="ECO:0000256" key="3">
    <source>
        <dbReference type="ARBA" id="ARBA00022694"/>
    </source>
</evidence>
<proteinExistence type="inferred from homology"/>
<dbReference type="GO" id="GO:0002143">
    <property type="term" value="P:tRNA wobble position uridine thiolation"/>
    <property type="evidence" value="ECO:0007669"/>
    <property type="project" value="TreeGrafter"/>
</dbReference>
<dbReference type="Pfam" id="PF20258">
    <property type="entry name" value="tRNA_Me_trans_C"/>
    <property type="match status" value="1"/>
</dbReference>
<comment type="subcellular location">
    <subcellularLocation>
        <location evidence="9">Cytoplasm</location>
    </subcellularLocation>
</comment>
<comment type="caution">
    <text evidence="9">Lacks conserved residue(s) required for the propagation of feature annotation.</text>
</comment>
<gene>
    <name evidence="9 12" type="primary">mnmA</name>
    <name evidence="12" type="ORF">IAA73_01080</name>
</gene>
<comment type="caution">
    <text evidence="12">The sequence shown here is derived from an EMBL/GenBank/DDBJ whole genome shotgun (WGS) entry which is preliminary data.</text>
</comment>
<keyword evidence="3 9" id="KW-0819">tRNA processing</keyword>
<evidence type="ECO:0000256" key="9">
    <source>
        <dbReference type="HAMAP-Rule" id="MF_00144"/>
    </source>
</evidence>
<evidence type="ECO:0000256" key="2">
    <source>
        <dbReference type="ARBA" id="ARBA00022679"/>
    </source>
</evidence>
<dbReference type="Gene3D" id="3.40.50.620">
    <property type="entry name" value="HUPs"/>
    <property type="match status" value="1"/>
</dbReference>
<evidence type="ECO:0000256" key="1">
    <source>
        <dbReference type="ARBA" id="ARBA00022555"/>
    </source>
</evidence>
<feature type="binding site" evidence="9">
    <location>
        <position position="119"/>
    </location>
    <ligand>
        <name>ATP</name>
        <dbReference type="ChEBI" id="CHEBI:30616"/>
    </ligand>
</feature>
<evidence type="ECO:0000256" key="8">
    <source>
        <dbReference type="ARBA" id="ARBA00051542"/>
    </source>
</evidence>
<feature type="active site" description="Cysteine persulfide intermediate" evidence="9">
    <location>
        <position position="192"/>
    </location>
</feature>
<keyword evidence="5 9" id="KW-0067">ATP-binding</keyword>
<comment type="function">
    <text evidence="9">Catalyzes the 2-thiolation of uridine at the wobble position (U34) of tRNA, leading to the formation of s(2)U34.</text>
</comment>
<evidence type="ECO:0000259" key="10">
    <source>
        <dbReference type="Pfam" id="PF20258"/>
    </source>
</evidence>
<dbReference type="InterPro" id="IPR014729">
    <property type="entry name" value="Rossmann-like_a/b/a_fold"/>
</dbReference>
<dbReference type="GO" id="GO:0000049">
    <property type="term" value="F:tRNA binding"/>
    <property type="evidence" value="ECO:0007669"/>
    <property type="project" value="UniProtKB-KW"/>
</dbReference>
<evidence type="ECO:0000256" key="5">
    <source>
        <dbReference type="ARBA" id="ARBA00022840"/>
    </source>
</evidence>
<comment type="catalytic activity">
    <reaction evidence="8 9">
        <text>S-sulfanyl-L-cysteinyl-[protein] + uridine(34) in tRNA + AH2 + ATP = 2-thiouridine(34) in tRNA + L-cysteinyl-[protein] + A + AMP + diphosphate + H(+)</text>
        <dbReference type="Rhea" id="RHEA:47032"/>
        <dbReference type="Rhea" id="RHEA-COMP:10131"/>
        <dbReference type="Rhea" id="RHEA-COMP:11726"/>
        <dbReference type="Rhea" id="RHEA-COMP:11727"/>
        <dbReference type="Rhea" id="RHEA-COMP:11728"/>
        <dbReference type="ChEBI" id="CHEBI:13193"/>
        <dbReference type="ChEBI" id="CHEBI:15378"/>
        <dbReference type="ChEBI" id="CHEBI:17499"/>
        <dbReference type="ChEBI" id="CHEBI:29950"/>
        <dbReference type="ChEBI" id="CHEBI:30616"/>
        <dbReference type="ChEBI" id="CHEBI:33019"/>
        <dbReference type="ChEBI" id="CHEBI:61963"/>
        <dbReference type="ChEBI" id="CHEBI:65315"/>
        <dbReference type="ChEBI" id="CHEBI:87170"/>
        <dbReference type="ChEBI" id="CHEBI:456215"/>
        <dbReference type="EC" id="2.8.1.13"/>
    </reaction>
</comment>
<keyword evidence="4 9" id="KW-0547">Nucleotide-binding</keyword>
<keyword evidence="1 9" id="KW-0820">tRNA-binding</keyword>
<feature type="region of interest" description="Interaction with tRNA" evidence="9">
    <location>
        <begin position="141"/>
        <end position="143"/>
    </location>
</feature>
<dbReference type="GO" id="GO:0005524">
    <property type="term" value="F:ATP binding"/>
    <property type="evidence" value="ECO:0007669"/>
    <property type="project" value="UniProtKB-KW"/>
</dbReference>
<keyword evidence="6 9" id="KW-0694">RNA-binding</keyword>
<dbReference type="PANTHER" id="PTHR11933">
    <property type="entry name" value="TRNA 5-METHYLAMINOMETHYL-2-THIOURIDYLATE -METHYLTRANSFERASE"/>
    <property type="match status" value="1"/>
</dbReference>
<dbReference type="InterPro" id="IPR046885">
    <property type="entry name" value="MnmA-like_C"/>
</dbReference>
<organism evidence="12 13">
    <name type="scientific">Candidatus Gallipaludibacter merdavium</name>
    <dbReference type="NCBI Taxonomy" id="2840839"/>
    <lineage>
        <taxon>Bacteria</taxon>
        <taxon>Pseudomonadati</taxon>
        <taxon>Bacteroidota</taxon>
        <taxon>Bacteroidia</taxon>
        <taxon>Bacteroidales</taxon>
        <taxon>Candidatus Gallipaludibacter</taxon>
    </lineage>
</organism>
<dbReference type="SUPFAM" id="SSF52402">
    <property type="entry name" value="Adenine nucleotide alpha hydrolases-like"/>
    <property type="match status" value="1"/>
</dbReference>
<comment type="similarity">
    <text evidence="9">Belongs to the MnmA/TRMU family.</text>
</comment>